<comment type="caution">
    <text evidence="1">The sequence shown here is derived from an EMBL/GenBank/DDBJ whole genome shotgun (WGS) entry which is preliminary data.</text>
</comment>
<reference evidence="1" key="1">
    <citation type="submission" date="2020-10" db="EMBL/GenBank/DDBJ databases">
        <title>Dehalococcoides mccartyi of a TCE/Cr reducing biochatode.</title>
        <authorList>
            <person name="Matturro B."/>
        </authorList>
    </citation>
    <scope>NUCLEOTIDE SEQUENCE</scope>
    <source>
        <strain evidence="1">Bin4</strain>
    </source>
</reference>
<protein>
    <submittedName>
        <fullName evidence="1">Uncharacterized protein</fullName>
    </submittedName>
</protein>
<dbReference type="Proteomes" id="UP000658733">
    <property type="component" value="Unassembled WGS sequence"/>
</dbReference>
<dbReference type="AlphaFoldDB" id="A0A843AFX7"/>
<dbReference type="RefSeq" id="WP_278522843.1">
    <property type="nucleotide sequence ID" value="NZ_JADIIN010000043.1"/>
</dbReference>
<sequence length="147" mass="17232">MEKKRKDDEISYKLPTLKTLYNWSSEHGWIKRKEAYRKYLLSKVGEEIDELFISSLVEKFRIDSENRLLISKEINSILKDEDFEGSKAWNIEKLMRSNKDGLEIERLIAGEPTEIIQAENNNTHQVTGLDNLANTLETSRQKRKKTS</sequence>
<organism evidence="1 2">
    <name type="scientific">Methanobrevibacter arboriphilus</name>
    <dbReference type="NCBI Taxonomy" id="39441"/>
    <lineage>
        <taxon>Archaea</taxon>
        <taxon>Methanobacteriati</taxon>
        <taxon>Methanobacteriota</taxon>
        <taxon>Methanomada group</taxon>
        <taxon>Methanobacteria</taxon>
        <taxon>Methanobacteriales</taxon>
        <taxon>Methanobacteriaceae</taxon>
        <taxon>Methanobrevibacter</taxon>
    </lineage>
</organism>
<accession>A0A843AFX7</accession>
<name>A0A843AFX7_METAZ</name>
<dbReference type="EMBL" id="JADIIN010000043">
    <property type="protein sequence ID" value="MBF4468803.1"/>
    <property type="molecule type" value="Genomic_DNA"/>
</dbReference>
<evidence type="ECO:0000313" key="1">
    <source>
        <dbReference type="EMBL" id="MBF4468803.1"/>
    </source>
</evidence>
<evidence type="ECO:0000313" key="2">
    <source>
        <dbReference type="Proteomes" id="UP000658733"/>
    </source>
</evidence>
<proteinExistence type="predicted"/>
<gene>
    <name evidence="1" type="ORF">ISP01_05295</name>
</gene>